<evidence type="ECO:0000313" key="1">
    <source>
        <dbReference type="EMBL" id="AFU59332.1"/>
    </source>
</evidence>
<name>K0IL53_NITGG</name>
<evidence type="ECO:0000313" key="2">
    <source>
        <dbReference type="Proteomes" id="UP000008037"/>
    </source>
</evidence>
<dbReference type="KEGG" id="nga:Ngar_c24070"/>
<keyword evidence="2" id="KW-1185">Reference proteome</keyword>
<dbReference type="EMBL" id="CP002408">
    <property type="protein sequence ID" value="AFU59332.1"/>
    <property type="molecule type" value="Genomic_DNA"/>
</dbReference>
<gene>
    <name evidence="1" type="ordered locus">Ngar_c24070</name>
</gene>
<protein>
    <submittedName>
        <fullName evidence="1">Zinc finger C2H2 domain-containing protein</fullName>
    </submittedName>
</protein>
<accession>K0IL53</accession>
<organism evidence="1 2">
    <name type="scientific">Nitrososphaera gargensis (strain Ga9.2)</name>
    <dbReference type="NCBI Taxonomy" id="1237085"/>
    <lineage>
        <taxon>Archaea</taxon>
        <taxon>Nitrososphaerota</taxon>
        <taxon>Nitrososphaeria</taxon>
        <taxon>Nitrososphaerales</taxon>
        <taxon>Nitrososphaeraceae</taxon>
        <taxon>Nitrososphaera</taxon>
    </lineage>
</organism>
<sequence>MALLDDVEFRIKAETIYFCQQCKTKFLFVHDAASHAEMFGHKRMSELPMG</sequence>
<dbReference type="InParanoid" id="K0IL53"/>
<reference evidence="1 2" key="1">
    <citation type="journal article" date="2012" name="Environ. Microbiol.">
        <title>The genome of the ammonia-oxidizing Candidatus Nitrososphaera gargensis: insights into metabolic versatility and environmental adaptations.</title>
        <authorList>
            <person name="Spang A."/>
            <person name="Poehlein A."/>
            <person name="Offre P."/>
            <person name="Zumbragel S."/>
            <person name="Haider S."/>
            <person name="Rychlik N."/>
            <person name="Nowka B."/>
            <person name="Schmeisser C."/>
            <person name="Lebedeva E.V."/>
            <person name="Rattei T."/>
            <person name="Bohm C."/>
            <person name="Schmid M."/>
            <person name="Galushko A."/>
            <person name="Hatzenpichler R."/>
            <person name="Weinmaier T."/>
            <person name="Daniel R."/>
            <person name="Schleper C."/>
            <person name="Spieck E."/>
            <person name="Streit W."/>
            <person name="Wagner M."/>
        </authorList>
    </citation>
    <scope>NUCLEOTIDE SEQUENCE [LARGE SCALE GENOMIC DNA]</scope>
    <source>
        <strain evidence="2">Ga9.2</strain>
    </source>
</reference>
<dbReference type="BioCyc" id="CNIT1237085:G1324-2405-MONOMER"/>
<dbReference type="HOGENOM" id="CLU_3113194_0_0_2"/>
<proteinExistence type="predicted"/>
<dbReference type="AlphaFoldDB" id="K0IL53"/>
<dbReference type="Proteomes" id="UP000008037">
    <property type="component" value="Chromosome"/>
</dbReference>